<dbReference type="Proteomes" id="UP000012249">
    <property type="component" value="Unassembled WGS sequence"/>
</dbReference>
<evidence type="ECO:0000313" key="2">
    <source>
        <dbReference type="Proteomes" id="UP000012249"/>
    </source>
</evidence>
<sequence length="48" mass="5529">MILNMVLWKYDLKSAFGHKVKMEPFVTSRPKVWGVNGFGFHLTYISPG</sequence>
<gene>
    <name evidence="1" type="ORF">LEP1GSC043_1348</name>
</gene>
<organism evidence="1 2">
    <name type="scientific">Leptospira weilii str. Ecochallenge</name>
    <dbReference type="NCBI Taxonomy" id="1049986"/>
    <lineage>
        <taxon>Bacteria</taxon>
        <taxon>Pseudomonadati</taxon>
        <taxon>Spirochaetota</taxon>
        <taxon>Spirochaetia</taxon>
        <taxon>Leptospirales</taxon>
        <taxon>Leptospiraceae</taxon>
        <taxon>Leptospira</taxon>
    </lineage>
</organism>
<proteinExistence type="predicted"/>
<evidence type="ECO:0000313" key="1">
    <source>
        <dbReference type="EMBL" id="EMY13715.1"/>
    </source>
</evidence>
<dbReference type="AlphaFoldDB" id="N1UCD5"/>
<dbReference type="EMBL" id="AHMI02000225">
    <property type="protein sequence ID" value="EMY13715.1"/>
    <property type="molecule type" value="Genomic_DNA"/>
</dbReference>
<comment type="caution">
    <text evidence="1">The sequence shown here is derived from an EMBL/GenBank/DDBJ whole genome shotgun (WGS) entry which is preliminary data.</text>
</comment>
<accession>N1UCD5</accession>
<reference evidence="1 2" key="1">
    <citation type="submission" date="2013-02" db="EMBL/GenBank/DDBJ databases">
        <authorList>
            <person name="Harkins D.M."/>
            <person name="Durkin A.S."/>
            <person name="Brinkac L.M."/>
            <person name="Haft D.H."/>
            <person name="Selengut J.D."/>
            <person name="Sanka R."/>
            <person name="DePew J."/>
            <person name="Purushe J."/>
            <person name="Haake D.A."/>
            <person name="Matsunaga J."/>
            <person name="Vinetz J.M."/>
            <person name="Sutton G.G."/>
            <person name="Nierman W.C."/>
            <person name="Fouts D.E."/>
        </authorList>
    </citation>
    <scope>NUCLEOTIDE SEQUENCE [LARGE SCALE GENOMIC DNA]</scope>
    <source>
        <strain evidence="1 2">Ecochallenge</strain>
    </source>
</reference>
<protein>
    <submittedName>
        <fullName evidence="1">Uncharacterized protein</fullName>
    </submittedName>
</protein>
<name>N1UCD5_9LEPT</name>